<dbReference type="EMBL" id="CP048620">
    <property type="protein sequence ID" value="QPJ65673.1"/>
    <property type="molecule type" value="Genomic_DNA"/>
</dbReference>
<dbReference type="KEGG" id="nva:G3M78_09820"/>
<reference evidence="2" key="1">
    <citation type="submission" date="2020-02" db="EMBL/GenBank/DDBJ databases">
        <title>Genomic and physiological characterization of two novel Nitrospinaceae genera.</title>
        <authorList>
            <person name="Mueller A.J."/>
            <person name="Jung M.-Y."/>
            <person name="Strachan C.R."/>
            <person name="Herbold C.W."/>
            <person name="Kirkegaard R.H."/>
            <person name="Daims H."/>
        </authorList>
    </citation>
    <scope>NUCLEOTIDE SEQUENCE [LARGE SCALE GENOMIC DNA]</scope>
</reference>
<name>A0A7T0G3T9_9BACT</name>
<protein>
    <submittedName>
        <fullName evidence="1">Uncharacterized protein</fullName>
    </submittedName>
</protein>
<sequence>MLVFKKNIYADAGDTHPENIPESMDPYNFLLNALVSDRNIFISLQHIDKHQSQEQIERLYPHASRYGDLKILNATSKNLLQGLVNRDAWFAMNAYHLCYLYDALYGIMEEYSYGDMNQRMEMFPEMDGENINFDQFLEDYFISTAFLISEETFNSMPAENKEGDIFQIPCLFGVINKLVPTADEINLTQLDSNPYDPSPAS</sequence>
<gene>
    <name evidence="1" type="ORF">G3M78_09820</name>
</gene>
<proteinExistence type="predicted"/>
<evidence type="ECO:0000313" key="2">
    <source>
        <dbReference type="Proteomes" id="UP000594464"/>
    </source>
</evidence>
<dbReference type="AlphaFoldDB" id="A0A7T0G3T9"/>
<evidence type="ECO:0000313" key="1">
    <source>
        <dbReference type="EMBL" id="QPJ65673.1"/>
    </source>
</evidence>
<accession>A0A7T0G3T9</accession>
<organism evidence="1 2">
    <name type="scientific">Candidatus Nitrohelix vancouverensis</name>
    <dbReference type="NCBI Taxonomy" id="2705534"/>
    <lineage>
        <taxon>Bacteria</taxon>
        <taxon>Pseudomonadati</taxon>
        <taxon>Nitrospinota/Tectimicrobiota group</taxon>
        <taxon>Nitrospinota</taxon>
        <taxon>Nitrospinia</taxon>
        <taxon>Nitrospinales</taxon>
        <taxon>Nitrospinaceae</taxon>
        <taxon>Candidatus Nitrohelix</taxon>
    </lineage>
</organism>
<dbReference type="Proteomes" id="UP000594464">
    <property type="component" value="Chromosome"/>
</dbReference>